<evidence type="ECO:0000256" key="1">
    <source>
        <dbReference type="SAM" id="MobiDB-lite"/>
    </source>
</evidence>
<feature type="region of interest" description="Disordered" evidence="1">
    <location>
        <begin position="1"/>
        <end position="35"/>
    </location>
</feature>
<organism evidence="2 3">
    <name type="scientific">Basidiobolus ranarum</name>
    <dbReference type="NCBI Taxonomy" id="34480"/>
    <lineage>
        <taxon>Eukaryota</taxon>
        <taxon>Fungi</taxon>
        <taxon>Fungi incertae sedis</taxon>
        <taxon>Zoopagomycota</taxon>
        <taxon>Entomophthoromycotina</taxon>
        <taxon>Basidiobolomycetes</taxon>
        <taxon>Basidiobolales</taxon>
        <taxon>Basidiobolaceae</taxon>
        <taxon>Basidiobolus</taxon>
    </lineage>
</organism>
<feature type="compositionally biased region" description="Polar residues" evidence="1">
    <location>
        <begin position="17"/>
        <end position="28"/>
    </location>
</feature>
<protein>
    <submittedName>
        <fullName evidence="2">Uncharacterized protein</fullName>
    </submittedName>
</protein>
<dbReference type="EMBL" id="JASJQH010000610">
    <property type="protein sequence ID" value="KAK9763555.1"/>
    <property type="molecule type" value="Genomic_DNA"/>
</dbReference>
<proteinExistence type="predicted"/>
<evidence type="ECO:0000313" key="2">
    <source>
        <dbReference type="EMBL" id="KAK9763555.1"/>
    </source>
</evidence>
<reference evidence="2 3" key="1">
    <citation type="submission" date="2023-04" db="EMBL/GenBank/DDBJ databases">
        <title>Genome of Basidiobolus ranarum AG-B5.</title>
        <authorList>
            <person name="Stajich J.E."/>
            <person name="Carter-House D."/>
            <person name="Gryganskyi A."/>
        </authorList>
    </citation>
    <scope>NUCLEOTIDE SEQUENCE [LARGE SCALE GENOMIC DNA]</scope>
    <source>
        <strain evidence="2 3">AG-B5</strain>
    </source>
</reference>
<keyword evidence="3" id="KW-1185">Reference proteome</keyword>
<evidence type="ECO:0000313" key="3">
    <source>
        <dbReference type="Proteomes" id="UP001479436"/>
    </source>
</evidence>
<sequence length="734" mass="82886">MRRVEEVPSDKRPRSYFQDTSGQNSSQWHEAESRRPISFMPSAELYVNPYYSEDTRFPEPHISQLPPSANPYTYQQYAPNVQNSTSSYLQMPQLPIHPDHQRYSEENANFHGMPVPNFVDSGEYISSTNFQRMPQIGSYNQGNVFPQIDINENRPYHTIPGVQNPYTKSYQPTQVDNHVQSSNEAHSYPWPETLEQRRDFDLPNMPNSYFNGTEGMPSLETMHYNHHAFQDNDHEMRNRPELCSHATSPSDFGILTPLSPNGHSSSVHFPIYPGSDESYSLGIEKPSSTLGPVQLNADARNDNILVPESETINQISEEPTKPAFTSQKEPTDITISNIPALPKVNLDNTDSPHILPNQLDLQTSIPDDTQSQTLLNHIPETPVDSMVPMLESLKINTSLTSYSQDDHNQSPEENSHRDINVTSPGCNDSFALQESLCNEESPKDIHDPKIDSENGQSLQCNDQECVQDDEAYEGEFTDSDSDGEPDGSALPLLFDASDCLLNSEFIAANELYTLYPPKFTNKSKISLFNQFSSKVGKLDDCIVQITRWQTSETYPDHTLYQEESYSLKIRLEENYFTYPVDPKGCTWHVNFSDGELFGNYGASELATDELQVLEHPILGSVRELLLHRSKTYPTLAPKTLEVNSANEVVAYKSTPILIQDIFQMCTFSMNDNTVPENQSLYQKHFGSFNQNKLLKGFDLCTSKALNNFICIASPPEGQKVYDSETIHATLMTGC</sequence>
<name>A0ABR2WPX4_9FUNG</name>
<comment type="caution">
    <text evidence="2">The sequence shown here is derived from an EMBL/GenBank/DDBJ whole genome shotgun (WGS) entry which is preliminary data.</text>
</comment>
<feature type="compositionally biased region" description="Basic and acidic residues" evidence="1">
    <location>
        <begin position="1"/>
        <end position="13"/>
    </location>
</feature>
<gene>
    <name evidence="2" type="ORF">K7432_009655</name>
</gene>
<feature type="region of interest" description="Disordered" evidence="1">
    <location>
        <begin position="438"/>
        <end position="458"/>
    </location>
</feature>
<feature type="compositionally biased region" description="Basic and acidic residues" evidence="1">
    <location>
        <begin position="404"/>
        <end position="419"/>
    </location>
</feature>
<dbReference type="Proteomes" id="UP001479436">
    <property type="component" value="Unassembled WGS sequence"/>
</dbReference>
<accession>A0ABR2WPX4</accession>
<feature type="compositionally biased region" description="Basic and acidic residues" evidence="1">
    <location>
        <begin position="440"/>
        <end position="452"/>
    </location>
</feature>
<feature type="region of interest" description="Disordered" evidence="1">
    <location>
        <begin position="401"/>
        <end position="424"/>
    </location>
</feature>